<comment type="similarity">
    <text evidence="1">Belongs to the UPF0162 family.</text>
</comment>
<evidence type="ECO:0000259" key="2">
    <source>
        <dbReference type="Pfam" id="PF13369"/>
    </source>
</evidence>
<organism evidence="3 4">
    <name type="scientific">Siphonobacter curvatus</name>
    <dbReference type="NCBI Taxonomy" id="2094562"/>
    <lineage>
        <taxon>Bacteria</taxon>
        <taxon>Pseudomonadati</taxon>
        <taxon>Bacteroidota</taxon>
        <taxon>Cytophagia</taxon>
        <taxon>Cytophagales</taxon>
        <taxon>Cytophagaceae</taxon>
        <taxon>Siphonobacter</taxon>
    </lineage>
</organism>
<evidence type="ECO:0000256" key="1">
    <source>
        <dbReference type="ARBA" id="ARBA00007100"/>
    </source>
</evidence>
<evidence type="ECO:0000313" key="3">
    <source>
        <dbReference type="EMBL" id="PQA60724.1"/>
    </source>
</evidence>
<reference evidence="4" key="1">
    <citation type="submission" date="2018-02" db="EMBL/GenBank/DDBJ databases">
        <title>Genome sequencing of Solimonas sp. HR-BB.</title>
        <authorList>
            <person name="Lee Y."/>
            <person name="Jeon C.O."/>
        </authorList>
    </citation>
    <scope>NUCLEOTIDE SEQUENCE [LARGE SCALE GENOMIC DNA]</scope>
    <source>
        <strain evidence="4">HR-U</strain>
    </source>
</reference>
<dbReference type="OrthoDB" id="188084at2"/>
<dbReference type="AlphaFoldDB" id="A0A2S7ISP4"/>
<keyword evidence="4" id="KW-1185">Reference proteome</keyword>
<dbReference type="PANTHER" id="PTHR31350">
    <property type="entry name" value="SI:DKEY-261L7.2"/>
    <property type="match status" value="1"/>
</dbReference>
<protein>
    <recommendedName>
        <fullName evidence="2">Protein SirB1 N-terminal domain-containing protein</fullName>
    </recommendedName>
</protein>
<gene>
    <name evidence="3" type="ORF">C5O19_14235</name>
</gene>
<dbReference type="EMBL" id="PTRA01000001">
    <property type="protein sequence ID" value="PQA60724.1"/>
    <property type="molecule type" value="Genomic_DNA"/>
</dbReference>
<comment type="caution">
    <text evidence="3">The sequence shown here is derived from an EMBL/GenBank/DDBJ whole genome shotgun (WGS) entry which is preliminary data.</text>
</comment>
<dbReference type="PANTHER" id="PTHR31350:SF21">
    <property type="entry name" value="F-BOX ONLY PROTEIN 21"/>
    <property type="match status" value="1"/>
</dbReference>
<accession>A0A2S7ISP4</accession>
<dbReference type="RefSeq" id="WP_104713307.1">
    <property type="nucleotide sequence ID" value="NZ_PTRA01000001.1"/>
</dbReference>
<name>A0A2S7ISP4_9BACT</name>
<dbReference type="InterPro" id="IPR032698">
    <property type="entry name" value="SirB1_N"/>
</dbReference>
<evidence type="ECO:0000313" key="4">
    <source>
        <dbReference type="Proteomes" id="UP000239590"/>
    </source>
</evidence>
<sequence>MDSRELKALVSLLEDDDREVSSLIEQKIRSLGDTIIPFLEDHWENSGFNPLVQKRIEDLIHDLQFRTLTERLRAWKNSGGTDLLEGLWLVATYQYPDLSLEKLQQEIDQIYYDAWLEFRHGMHPASQIDTLNYVFFKKLKFGANTKNFHSAANSMLNVVLETHKGNPISLCVLYMLVGRRLGMPLYGVNLPNLFVLTYKVNDDTQFYINVFNKGLVFQKKDIDNYIAQLNLAPNPIFYEACSNTDIVKRVLRNLTLAFEKTGDDDRAQEINTLLKMLQESDSPSFDN</sequence>
<feature type="domain" description="Protein SirB1 N-terminal" evidence="2">
    <location>
        <begin position="102"/>
        <end position="252"/>
    </location>
</feature>
<proteinExistence type="inferred from homology"/>
<dbReference type="Proteomes" id="UP000239590">
    <property type="component" value="Unassembled WGS sequence"/>
</dbReference>
<dbReference type="Pfam" id="PF13369">
    <property type="entry name" value="Transglut_core2"/>
    <property type="match status" value="1"/>
</dbReference>